<dbReference type="RefSeq" id="WP_259200896.1">
    <property type="nucleotide sequence ID" value="NZ_JANUXY010000012.1"/>
</dbReference>
<sequence>MTKTYWDMSDLENEIGKGRSWIKKHIFSIPRFKKEIEAFSHFPINNNDEYMFVGSKMKKWLEDNFKEIERFKYM</sequence>
<dbReference type="Proteomes" id="UP001205609">
    <property type="component" value="Unassembled WGS sequence"/>
</dbReference>
<accession>A0ABT2F412</accession>
<proteinExistence type="predicted"/>
<comment type="caution">
    <text evidence="1">The sequence shown here is derived from an EMBL/GenBank/DDBJ whole genome shotgun (WGS) entry which is preliminary data.</text>
</comment>
<evidence type="ECO:0000313" key="1">
    <source>
        <dbReference type="EMBL" id="MCS4487223.1"/>
    </source>
</evidence>
<dbReference type="EMBL" id="JANUXY010000012">
    <property type="protein sequence ID" value="MCS4487223.1"/>
    <property type="molecule type" value="Genomic_DNA"/>
</dbReference>
<reference evidence="1 2" key="1">
    <citation type="journal article" date="2023" name="Int. J. Syst. Evol. Microbiol.">
        <title>Streptococcus sciuri sp. nov., Staphylococcus marylandisciuri sp. nov. and Staphylococcus americanisciuri sp. nov., isolated from faeces of eastern grey squirrel (Sciurus carolinensis).</title>
        <authorList>
            <person name="Volokhov D.V."/>
            <person name="Zagorodnyaya T.A."/>
            <person name="Furtak V.A."/>
            <person name="Nattanmai G."/>
            <person name="Randall L."/>
            <person name="Jose S."/>
            <person name="Gao Y."/>
            <person name="Eisenberg T."/>
            <person name="Delmonte P."/>
            <person name="Blom J."/>
            <person name="Mitchell K.K."/>
        </authorList>
    </citation>
    <scope>NUCLEOTIDE SEQUENCE [LARGE SCALE GENOMIC DNA]</scope>
    <source>
        <strain evidence="1 2">GRT3</strain>
    </source>
</reference>
<name>A0ABT2F412_9STAP</name>
<dbReference type="InterPro" id="IPR008489">
    <property type="entry name" value="DUF771"/>
</dbReference>
<keyword evidence="2" id="KW-1185">Reference proteome</keyword>
<protein>
    <submittedName>
        <fullName evidence="1">DUF771 domain-containing protein</fullName>
    </submittedName>
</protein>
<organism evidence="1 2">
    <name type="scientific">Staphylococcus americanisciuri</name>
    <dbReference type="NCBI Taxonomy" id="2973940"/>
    <lineage>
        <taxon>Bacteria</taxon>
        <taxon>Bacillati</taxon>
        <taxon>Bacillota</taxon>
        <taxon>Bacilli</taxon>
        <taxon>Bacillales</taxon>
        <taxon>Staphylococcaceae</taxon>
        <taxon>Staphylococcus</taxon>
    </lineage>
</organism>
<dbReference type="Pfam" id="PF05595">
    <property type="entry name" value="DUF771"/>
    <property type="match status" value="1"/>
</dbReference>
<evidence type="ECO:0000313" key="2">
    <source>
        <dbReference type="Proteomes" id="UP001205609"/>
    </source>
</evidence>
<gene>
    <name evidence="1" type="ORF">NXS11_10135</name>
</gene>